<accession>A0A9W6XB97</accession>
<organism evidence="2 3">
    <name type="scientific">Phytophthora fragariaefolia</name>
    <dbReference type="NCBI Taxonomy" id="1490495"/>
    <lineage>
        <taxon>Eukaryota</taxon>
        <taxon>Sar</taxon>
        <taxon>Stramenopiles</taxon>
        <taxon>Oomycota</taxon>
        <taxon>Peronosporomycetes</taxon>
        <taxon>Peronosporales</taxon>
        <taxon>Peronosporaceae</taxon>
        <taxon>Phytophthora</taxon>
    </lineage>
</organism>
<evidence type="ECO:0000313" key="3">
    <source>
        <dbReference type="Proteomes" id="UP001165121"/>
    </source>
</evidence>
<proteinExistence type="predicted"/>
<name>A0A9W6XB97_9STRA</name>
<comment type="caution">
    <text evidence="2">The sequence shown here is derived from an EMBL/GenBank/DDBJ whole genome shotgun (WGS) entry which is preliminary data.</text>
</comment>
<reference evidence="2" key="1">
    <citation type="submission" date="2023-04" db="EMBL/GenBank/DDBJ databases">
        <title>Phytophthora fragariaefolia NBRC 109709.</title>
        <authorList>
            <person name="Ichikawa N."/>
            <person name="Sato H."/>
            <person name="Tonouchi N."/>
        </authorList>
    </citation>
    <scope>NUCLEOTIDE SEQUENCE</scope>
    <source>
        <strain evidence="2">NBRC 109709</strain>
    </source>
</reference>
<evidence type="ECO:0000313" key="2">
    <source>
        <dbReference type="EMBL" id="GMF35355.1"/>
    </source>
</evidence>
<keyword evidence="3" id="KW-1185">Reference proteome</keyword>
<evidence type="ECO:0000256" key="1">
    <source>
        <dbReference type="SAM" id="MobiDB-lite"/>
    </source>
</evidence>
<protein>
    <submittedName>
        <fullName evidence="2">Unnamed protein product</fullName>
    </submittedName>
</protein>
<feature type="region of interest" description="Disordered" evidence="1">
    <location>
        <begin position="30"/>
        <end position="54"/>
    </location>
</feature>
<dbReference type="AlphaFoldDB" id="A0A9W6XB97"/>
<dbReference type="EMBL" id="BSXT01000868">
    <property type="protein sequence ID" value="GMF35355.1"/>
    <property type="molecule type" value="Genomic_DNA"/>
</dbReference>
<dbReference type="OrthoDB" id="118550at2759"/>
<gene>
    <name evidence="2" type="ORF">Pfra01_000933100</name>
</gene>
<sequence length="207" mass="22177">MTHGQKYRQKIARRRRGLKKIVRDLQFAAAEDAAPAGGSGQDPPAVDARLSVDSNPMDLSEQEFAAFVASLDLTEELQHDAADSQESPLVVAAAASDALPSLSLGELGAAVSSDCGLPEPSAQQDVHHWVVMDRADASSEEFSLALAEAFHAGGAEAEDYAFARPLPLPEQLLDEYCQEQMSIEPLAADSAALEGFDSFEFDAFELR</sequence>
<dbReference type="Proteomes" id="UP001165121">
    <property type="component" value="Unassembled WGS sequence"/>
</dbReference>